<reference evidence="1 2" key="1">
    <citation type="journal article" date="2008" name="Nature">
        <title>The genome of Laccaria bicolor provides insights into mycorrhizal symbiosis.</title>
        <authorList>
            <person name="Martin F."/>
            <person name="Aerts A."/>
            <person name="Ahren D."/>
            <person name="Brun A."/>
            <person name="Danchin E.G.J."/>
            <person name="Duchaussoy F."/>
            <person name="Gibon J."/>
            <person name="Kohler A."/>
            <person name="Lindquist E."/>
            <person name="Pereda V."/>
            <person name="Salamov A."/>
            <person name="Shapiro H.J."/>
            <person name="Wuyts J."/>
            <person name="Blaudez D."/>
            <person name="Buee M."/>
            <person name="Brokstein P."/>
            <person name="Canbaeck B."/>
            <person name="Cohen D."/>
            <person name="Courty P.E."/>
            <person name="Coutinho P.M."/>
            <person name="Delaruelle C."/>
            <person name="Detter J.C."/>
            <person name="Deveau A."/>
            <person name="DiFazio S."/>
            <person name="Duplessis S."/>
            <person name="Fraissinet-Tachet L."/>
            <person name="Lucic E."/>
            <person name="Frey-Klett P."/>
            <person name="Fourrey C."/>
            <person name="Feussner I."/>
            <person name="Gay G."/>
            <person name="Grimwood J."/>
            <person name="Hoegger P.J."/>
            <person name="Jain P."/>
            <person name="Kilaru S."/>
            <person name="Labbe J."/>
            <person name="Lin Y.C."/>
            <person name="Legue V."/>
            <person name="Le Tacon F."/>
            <person name="Marmeisse R."/>
            <person name="Melayah D."/>
            <person name="Montanini B."/>
            <person name="Muratet M."/>
            <person name="Nehls U."/>
            <person name="Niculita-Hirzel H."/>
            <person name="Oudot-Le Secq M.P."/>
            <person name="Peter M."/>
            <person name="Quesneville H."/>
            <person name="Rajashekar B."/>
            <person name="Reich M."/>
            <person name="Rouhier N."/>
            <person name="Schmutz J."/>
            <person name="Yin T."/>
            <person name="Chalot M."/>
            <person name="Henrissat B."/>
            <person name="Kuees U."/>
            <person name="Lucas S."/>
            <person name="Van de Peer Y."/>
            <person name="Podila G.K."/>
            <person name="Polle A."/>
            <person name="Pukkila P.J."/>
            <person name="Richardson P.M."/>
            <person name="Rouze P."/>
            <person name="Sanders I.R."/>
            <person name="Stajich J.E."/>
            <person name="Tunlid A."/>
            <person name="Tuskan G."/>
            <person name="Grigoriev I.V."/>
        </authorList>
    </citation>
    <scope>NUCLEOTIDE SEQUENCE [LARGE SCALE GENOMIC DNA]</scope>
    <source>
        <strain evidence="2">S238N-H82 / ATCC MYA-4686</strain>
    </source>
</reference>
<dbReference type="AlphaFoldDB" id="B0DSI4"/>
<dbReference type="Proteomes" id="UP000001194">
    <property type="component" value="Unassembled WGS sequence"/>
</dbReference>
<dbReference type="RefSeq" id="XP_001886916.1">
    <property type="nucleotide sequence ID" value="XM_001886881.1"/>
</dbReference>
<proteinExistence type="predicted"/>
<accession>B0DSI4</accession>
<protein>
    <submittedName>
        <fullName evidence="1">Predicted protein</fullName>
    </submittedName>
</protein>
<name>B0DSI4_LACBS</name>
<dbReference type="HOGENOM" id="CLU_1343474_0_0_1"/>
<organism evidence="2">
    <name type="scientific">Laccaria bicolor (strain S238N-H82 / ATCC MYA-4686)</name>
    <name type="common">Bicoloured deceiver</name>
    <name type="synonym">Laccaria laccata var. bicolor</name>
    <dbReference type="NCBI Taxonomy" id="486041"/>
    <lineage>
        <taxon>Eukaryota</taxon>
        <taxon>Fungi</taxon>
        <taxon>Dikarya</taxon>
        <taxon>Basidiomycota</taxon>
        <taxon>Agaricomycotina</taxon>
        <taxon>Agaricomycetes</taxon>
        <taxon>Agaricomycetidae</taxon>
        <taxon>Agaricales</taxon>
        <taxon>Agaricineae</taxon>
        <taxon>Hydnangiaceae</taxon>
        <taxon>Laccaria</taxon>
    </lineage>
</organism>
<evidence type="ECO:0000313" key="2">
    <source>
        <dbReference type="Proteomes" id="UP000001194"/>
    </source>
</evidence>
<sequence>MFCYLISWPSRRKNLVKEVWGTSASFIEAVRILEGISEVLLFDVVSGVMTSHFTVNYANTLRLYNAGKFDDGVRWGMLFEVGADYAAMLVPVPFRAGVAEPSSVDDLFTSYWVHSKSDDDFWENLGRYKLRVEVGEGDNLEVFSVHFSDQTAGFPHNYGLQEIGRDHYSLWKGAVLVFRINAAGQPMNCAIDDFIHSGFILARL</sequence>
<dbReference type="KEGG" id="lbc:LACBIDRAFT_332369"/>
<dbReference type="InParanoid" id="B0DSI4"/>
<dbReference type="EMBL" id="DS547130">
    <property type="protein sequence ID" value="EDR02553.1"/>
    <property type="molecule type" value="Genomic_DNA"/>
</dbReference>
<keyword evidence="2" id="KW-1185">Reference proteome</keyword>
<evidence type="ECO:0000313" key="1">
    <source>
        <dbReference type="EMBL" id="EDR02553.1"/>
    </source>
</evidence>
<dbReference type="GeneID" id="6082550"/>
<gene>
    <name evidence="1" type="ORF">LACBIDRAFT_332369</name>
</gene>